<dbReference type="EMBL" id="QOCW01000011">
    <property type="protein sequence ID" value="RBW69342.1"/>
    <property type="molecule type" value="Genomic_DNA"/>
</dbReference>
<dbReference type="AlphaFoldDB" id="A0A366XT72"/>
<name>A0A366XT72_9BACI</name>
<dbReference type="Proteomes" id="UP000253314">
    <property type="component" value="Unassembled WGS sequence"/>
</dbReference>
<accession>A0A366XT72</accession>
<dbReference type="GO" id="GO:0016747">
    <property type="term" value="F:acyltransferase activity, transferring groups other than amino-acyl groups"/>
    <property type="evidence" value="ECO:0007669"/>
    <property type="project" value="InterPro"/>
</dbReference>
<sequence length="145" mass="16868">MFAIILDENNKENVRADLNHIVKELSLEDDVYQNVELYWEKVEDYYPIGFIDNGKYLGFCLLQYSAAEKVFFIQVFYIKPKYQGQGLGSKAVEKLKGFCLSLEENPVIKISFSTTLSEANLFFEKQGFELENQEKDKSVYVYGQK</sequence>
<dbReference type="InterPro" id="IPR016181">
    <property type="entry name" value="Acyl_CoA_acyltransferase"/>
</dbReference>
<feature type="domain" description="N-acetyltransferase" evidence="1">
    <location>
        <begin position="4"/>
        <end position="145"/>
    </location>
</feature>
<gene>
    <name evidence="2" type="ORF">DS031_11940</name>
</gene>
<dbReference type="InterPro" id="IPR000182">
    <property type="entry name" value="GNAT_dom"/>
</dbReference>
<dbReference type="SUPFAM" id="SSF55729">
    <property type="entry name" value="Acyl-CoA N-acyltransferases (Nat)"/>
    <property type="match status" value="1"/>
</dbReference>
<comment type="caution">
    <text evidence="2">The sequence shown here is derived from an EMBL/GenBank/DDBJ whole genome shotgun (WGS) entry which is preliminary data.</text>
</comment>
<evidence type="ECO:0000259" key="1">
    <source>
        <dbReference type="PROSITE" id="PS51186"/>
    </source>
</evidence>
<protein>
    <recommendedName>
        <fullName evidence="1">N-acetyltransferase domain-containing protein</fullName>
    </recommendedName>
</protein>
<dbReference type="OrthoDB" id="9127144at2"/>
<evidence type="ECO:0000313" key="2">
    <source>
        <dbReference type="EMBL" id="RBW69342.1"/>
    </source>
</evidence>
<keyword evidence="3" id="KW-1185">Reference proteome</keyword>
<organism evidence="2 3">
    <name type="scientific">Bacillus taeanensis</name>
    <dbReference type="NCBI Taxonomy" id="273032"/>
    <lineage>
        <taxon>Bacteria</taxon>
        <taxon>Bacillati</taxon>
        <taxon>Bacillota</taxon>
        <taxon>Bacilli</taxon>
        <taxon>Bacillales</taxon>
        <taxon>Bacillaceae</taxon>
        <taxon>Bacillus</taxon>
    </lineage>
</organism>
<dbReference type="RefSeq" id="WP_113806314.1">
    <property type="nucleotide sequence ID" value="NZ_QOCW01000011.1"/>
</dbReference>
<dbReference type="PROSITE" id="PS51186">
    <property type="entry name" value="GNAT"/>
    <property type="match status" value="1"/>
</dbReference>
<dbReference type="Pfam" id="PF00583">
    <property type="entry name" value="Acetyltransf_1"/>
    <property type="match status" value="1"/>
</dbReference>
<dbReference type="CDD" id="cd04301">
    <property type="entry name" value="NAT_SF"/>
    <property type="match status" value="1"/>
</dbReference>
<evidence type="ECO:0000313" key="3">
    <source>
        <dbReference type="Proteomes" id="UP000253314"/>
    </source>
</evidence>
<proteinExistence type="predicted"/>
<dbReference type="Gene3D" id="3.40.630.30">
    <property type="match status" value="1"/>
</dbReference>
<reference evidence="2 3" key="1">
    <citation type="submission" date="2018-07" db="EMBL/GenBank/DDBJ databases">
        <title>Lottiidibacillus patelloidae gen. nov., sp. nov., isolated from the intestinal tract of a marine limpet and the reclassification of B. taeanensis BH030017T, B. algicola KMM 3737T and B. hwajinpoensis SW-72T as genus Lottiidibacillus.</title>
        <authorList>
            <person name="Liu R."/>
            <person name="Huang Z."/>
        </authorList>
    </citation>
    <scope>NUCLEOTIDE SEQUENCE [LARGE SCALE GENOMIC DNA]</scope>
    <source>
        <strain evidence="2 3">BH030017</strain>
    </source>
</reference>